<protein>
    <recommendedName>
        <fullName evidence="4 14">Undecaprenyl-diphosphatase</fullName>
        <ecNumber evidence="3 14">3.6.1.27</ecNumber>
    </recommendedName>
    <alternativeName>
        <fullName evidence="12 14">Bacitracin resistance protein</fullName>
    </alternativeName>
    <alternativeName>
        <fullName evidence="11 14">Undecaprenyl pyrophosphate phosphatase</fullName>
    </alternativeName>
</protein>
<dbReference type="Proteomes" id="UP000193355">
    <property type="component" value="Unassembled WGS sequence"/>
</dbReference>
<dbReference type="HAMAP" id="MF_01006">
    <property type="entry name" value="Undec_diphosphatase"/>
    <property type="match status" value="1"/>
</dbReference>
<evidence type="ECO:0000256" key="4">
    <source>
        <dbReference type="ARBA" id="ARBA00021581"/>
    </source>
</evidence>
<feature type="transmembrane region" description="Helical" evidence="14">
    <location>
        <begin position="181"/>
        <end position="199"/>
    </location>
</feature>
<dbReference type="GO" id="GO:0071555">
    <property type="term" value="P:cell wall organization"/>
    <property type="evidence" value="ECO:0007669"/>
    <property type="project" value="UniProtKB-KW"/>
</dbReference>
<evidence type="ECO:0000256" key="14">
    <source>
        <dbReference type="HAMAP-Rule" id="MF_01006"/>
    </source>
</evidence>
<feature type="transmembrane region" description="Helical" evidence="14">
    <location>
        <begin position="113"/>
        <end position="131"/>
    </location>
</feature>
<proteinExistence type="inferred from homology"/>
<comment type="catalytic activity">
    <reaction evidence="13 14">
        <text>di-trans,octa-cis-undecaprenyl diphosphate + H2O = di-trans,octa-cis-undecaprenyl phosphate + phosphate + H(+)</text>
        <dbReference type="Rhea" id="RHEA:28094"/>
        <dbReference type="ChEBI" id="CHEBI:15377"/>
        <dbReference type="ChEBI" id="CHEBI:15378"/>
        <dbReference type="ChEBI" id="CHEBI:43474"/>
        <dbReference type="ChEBI" id="CHEBI:58405"/>
        <dbReference type="ChEBI" id="CHEBI:60392"/>
        <dbReference type="EC" id="3.6.1.27"/>
    </reaction>
</comment>
<evidence type="ECO:0000256" key="3">
    <source>
        <dbReference type="ARBA" id="ARBA00012374"/>
    </source>
</evidence>
<dbReference type="EMBL" id="FXBB01000021">
    <property type="protein sequence ID" value="SMG36134.1"/>
    <property type="molecule type" value="Genomic_DNA"/>
</dbReference>
<evidence type="ECO:0000256" key="11">
    <source>
        <dbReference type="ARBA" id="ARBA00032707"/>
    </source>
</evidence>
<evidence type="ECO:0000256" key="5">
    <source>
        <dbReference type="ARBA" id="ARBA00022475"/>
    </source>
</evidence>
<keyword evidence="16" id="KW-1185">Reference proteome</keyword>
<dbReference type="GO" id="GO:0050380">
    <property type="term" value="F:undecaprenyl-diphosphatase activity"/>
    <property type="evidence" value="ECO:0007669"/>
    <property type="project" value="UniProtKB-UniRule"/>
</dbReference>
<name>A0A1X7K5A9_9BACT</name>
<keyword evidence="8 14" id="KW-1133">Transmembrane helix</keyword>
<organism evidence="15 16">
    <name type="scientific">Dethiosulfovibrio salsuginis</name>
    <dbReference type="NCBI Taxonomy" id="561720"/>
    <lineage>
        <taxon>Bacteria</taxon>
        <taxon>Thermotogati</taxon>
        <taxon>Synergistota</taxon>
        <taxon>Synergistia</taxon>
        <taxon>Synergistales</taxon>
        <taxon>Dethiosulfovibrionaceae</taxon>
        <taxon>Dethiosulfovibrio</taxon>
    </lineage>
</organism>
<evidence type="ECO:0000313" key="15">
    <source>
        <dbReference type="EMBL" id="SMG36134.1"/>
    </source>
</evidence>
<keyword evidence="14" id="KW-0133">Cell shape</keyword>
<dbReference type="RefSeq" id="WP_085544928.1">
    <property type="nucleotide sequence ID" value="NZ_FXBB01000021.1"/>
</dbReference>
<feature type="transmembrane region" description="Helical" evidence="14">
    <location>
        <begin position="82"/>
        <end position="101"/>
    </location>
</feature>
<evidence type="ECO:0000256" key="6">
    <source>
        <dbReference type="ARBA" id="ARBA00022692"/>
    </source>
</evidence>
<reference evidence="16" key="1">
    <citation type="submission" date="2017-04" db="EMBL/GenBank/DDBJ databases">
        <authorList>
            <person name="Varghese N."/>
            <person name="Submissions S."/>
        </authorList>
    </citation>
    <scope>NUCLEOTIDE SEQUENCE [LARGE SCALE GENOMIC DNA]</scope>
    <source>
        <strain evidence="16">USBA 82</strain>
    </source>
</reference>
<comment type="miscellaneous">
    <text evidence="14">Bacitracin is thought to be involved in the inhibition of peptidoglycan synthesis by sequestering undecaprenyl diphosphate, thereby reducing the pool of lipid carrier available.</text>
</comment>
<dbReference type="EC" id="3.6.1.27" evidence="3 14"/>
<evidence type="ECO:0000256" key="8">
    <source>
        <dbReference type="ARBA" id="ARBA00022989"/>
    </source>
</evidence>
<comment type="subcellular location">
    <subcellularLocation>
        <location evidence="1 14">Cell membrane</location>
        <topology evidence="1 14">Multi-pass membrane protein</topology>
    </subcellularLocation>
</comment>
<evidence type="ECO:0000256" key="10">
    <source>
        <dbReference type="ARBA" id="ARBA00023251"/>
    </source>
</evidence>
<evidence type="ECO:0000256" key="1">
    <source>
        <dbReference type="ARBA" id="ARBA00004651"/>
    </source>
</evidence>
<dbReference type="GO" id="GO:0008360">
    <property type="term" value="P:regulation of cell shape"/>
    <property type="evidence" value="ECO:0007669"/>
    <property type="project" value="UniProtKB-KW"/>
</dbReference>
<dbReference type="OrthoDB" id="9808289at2"/>
<evidence type="ECO:0000256" key="2">
    <source>
        <dbReference type="ARBA" id="ARBA00010621"/>
    </source>
</evidence>
<dbReference type="GO" id="GO:0009252">
    <property type="term" value="P:peptidoglycan biosynthetic process"/>
    <property type="evidence" value="ECO:0007669"/>
    <property type="project" value="UniProtKB-KW"/>
</dbReference>
<dbReference type="STRING" id="561720.SAMN06275492_12123"/>
<sequence>MIQSIILGLLQGLTEFLPVSSSAHLALAQAFFGFSEPMLTFDIALHFATMIATMIYFREDLVNLGGQWFSGLVRPDSRKTPGWNIGWAMIAGTAITVALALPLKPLVERLSTSVFAGGVALLVTGGILCLASSMAPRTGAVRLFNALPMGLAQGLAVIPGISRSGATIVAGMISGLSPQEAFRLSFLMSLPAVLGATILELKDVSSAAMPSGWLVGMVASGVSGYFALKVLHKVVTLGRWRGFALYCVAVGLIAMFIGR</sequence>
<accession>A0A1X7K5A9</accession>
<gene>
    <name evidence="14" type="primary">uppP</name>
    <name evidence="15" type="ORF">SAMN06275492_12123</name>
</gene>
<dbReference type="Pfam" id="PF02673">
    <property type="entry name" value="BacA"/>
    <property type="match status" value="1"/>
</dbReference>
<keyword evidence="6 14" id="KW-0812">Transmembrane</keyword>
<evidence type="ECO:0000256" key="12">
    <source>
        <dbReference type="ARBA" id="ARBA00032932"/>
    </source>
</evidence>
<comment type="function">
    <text evidence="14">Catalyzes the dephosphorylation of undecaprenyl diphosphate (UPP). Confers resistance to bacitracin.</text>
</comment>
<dbReference type="GO" id="GO:0005886">
    <property type="term" value="C:plasma membrane"/>
    <property type="evidence" value="ECO:0007669"/>
    <property type="project" value="UniProtKB-SubCell"/>
</dbReference>
<evidence type="ECO:0000313" key="16">
    <source>
        <dbReference type="Proteomes" id="UP000193355"/>
    </source>
</evidence>
<dbReference type="InterPro" id="IPR003824">
    <property type="entry name" value="UppP"/>
</dbReference>
<keyword evidence="10 14" id="KW-0046">Antibiotic resistance</keyword>
<feature type="transmembrane region" description="Helical" evidence="14">
    <location>
        <begin position="211"/>
        <end position="228"/>
    </location>
</feature>
<comment type="similarity">
    <text evidence="2 14">Belongs to the UppP family.</text>
</comment>
<dbReference type="GO" id="GO:0046677">
    <property type="term" value="P:response to antibiotic"/>
    <property type="evidence" value="ECO:0007669"/>
    <property type="project" value="UniProtKB-UniRule"/>
</dbReference>
<evidence type="ECO:0000256" key="13">
    <source>
        <dbReference type="ARBA" id="ARBA00047594"/>
    </source>
</evidence>
<keyword evidence="14" id="KW-0573">Peptidoglycan synthesis</keyword>
<evidence type="ECO:0000256" key="9">
    <source>
        <dbReference type="ARBA" id="ARBA00023136"/>
    </source>
</evidence>
<dbReference type="AlphaFoldDB" id="A0A1X7K5A9"/>
<keyword evidence="9 14" id="KW-0472">Membrane</keyword>
<dbReference type="PANTHER" id="PTHR30622">
    <property type="entry name" value="UNDECAPRENYL-DIPHOSPHATASE"/>
    <property type="match status" value="1"/>
</dbReference>
<keyword evidence="14" id="KW-0961">Cell wall biogenesis/degradation</keyword>
<dbReference type="PANTHER" id="PTHR30622:SF2">
    <property type="entry name" value="UNDECAPRENYL-DIPHOSPHATASE"/>
    <property type="match status" value="1"/>
</dbReference>
<feature type="transmembrane region" description="Helical" evidence="14">
    <location>
        <begin position="240"/>
        <end position="258"/>
    </location>
</feature>
<evidence type="ECO:0000256" key="7">
    <source>
        <dbReference type="ARBA" id="ARBA00022801"/>
    </source>
</evidence>
<keyword evidence="7 14" id="KW-0378">Hydrolase</keyword>
<keyword evidence="5 14" id="KW-1003">Cell membrane</keyword>